<dbReference type="GO" id="GO:0006002">
    <property type="term" value="P:fructose 6-phosphate metabolic process"/>
    <property type="evidence" value="ECO:0007669"/>
    <property type="project" value="InterPro"/>
</dbReference>
<dbReference type="GO" id="GO:0016208">
    <property type="term" value="F:AMP binding"/>
    <property type="evidence" value="ECO:0007669"/>
    <property type="project" value="TreeGrafter"/>
</dbReference>
<dbReference type="Pfam" id="PF00365">
    <property type="entry name" value="PFK"/>
    <property type="match status" value="1"/>
</dbReference>
<dbReference type="GO" id="GO:0070095">
    <property type="term" value="F:fructose-6-phosphate binding"/>
    <property type="evidence" value="ECO:0007669"/>
    <property type="project" value="TreeGrafter"/>
</dbReference>
<feature type="domain" description="Phosphofructokinase" evidence="10">
    <location>
        <begin position="3"/>
        <end position="292"/>
    </location>
</feature>
<evidence type="ECO:0000256" key="8">
    <source>
        <dbReference type="ARBA" id="ARBA00023152"/>
    </source>
</evidence>
<dbReference type="Gene3D" id="3.40.50.460">
    <property type="entry name" value="Phosphofructokinase domain"/>
    <property type="match status" value="1"/>
</dbReference>
<evidence type="ECO:0000256" key="1">
    <source>
        <dbReference type="ARBA" id="ARBA00001946"/>
    </source>
</evidence>
<name>A0A6L6QCW1_9BURK</name>
<keyword evidence="7" id="KW-0460">Magnesium</keyword>
<dbReference type="EC" id="2.7.1.11" evidence="11"/>
<keyword evidence="4 11" id="KW-0808">Transferase</keyword>
<dbReference type="GO" id="GO:0046872">
    <property type="term" value="F:metal ion binding"/>
    <property type="evidence" value="ECO:0007669"/>
    <property type="project" value="UniProtKB-KW"/>
</dbReference>
<evidence type="ECO:0000256" key="6">
    <source>
        <dbReference type="ARBA" id="ARBA00022777"/>
    </source>
</evidence>
<dbReference type="GO" id="GO:0030388">
    <property type="term" value="P:fructose 1,6-bisphosphate metabolic process"/>
    <property type="evidence" value="ECO:0007669"/>
    <property type="project" value="TreeGrafter"/>
</dbReference>
<dbReference type="GO" id="GO:0005945">
    <property type="term" value="C:6-phosphofructokinase complex"/>
    <property type="evidence" value="ECO:0007669"/>
    <property type="project" value="TreeGrafter"/>
</dbReference>
<evidence type="ECO:0000256" key="3">
    <source>
        <dbReference type="ARBA" id="ARBA00022490"/>
    </source>
</evidence>
<reference evidence="11 12" key="1">
    <citation type="submission" date="2019-11" db="EMBL/GenBank/DDBJ databases">
        <title>Type strains purchased from KCTC, JCM and DSMZ.</title>
        <authorList>
            <person name="Lu H."/>
        </authorList>
    </citation>
    <scope>NUCLEOTIDE SEQUENCE [LARGE SCALE GENOMIC DNA]</scope>
    <source>
        <strain evidence="11 12">JCM 31587</strain>
    </source>
</reference>
<dbReference type="PANTHER" id="PTHR13697:SF52">
    <property type="entry name" value="ATP-DEPENDENT 6-PHOSPHOFRUCTOKINASE 3"/>
    <property type="match status" value="1"/>
</dbReference>
<comment type="pathway">
    <text evidence="2">Carbohydrate degradation; glycolysis; D-glyceraldehyde 3-phosphate and glycerone phosphate from D-glucose: step 3/4.</text>
</comment>
<evidence type="ECO:0000256" key="2">
    <source>
        <dbReference type="ARBA" id="ARBA00004679"/>
    </source>
</evidence>
<keyword evidence="5" id="KW-0479">Metal-binding</keyword>
<dbReference type="PRINTS" id="PR00476">
    <property type="entry name" value="PHFRCTKINASE"/>
</dbReference>
<dbReference type="UniPathway" id="UPA00109">
    <property type="reaction ID" value="UER00182"/>
</dbReference>
<dbReference type="InterPro" id="IPR022953">
    <property type="entry name" value="ATP_PFK"/>
</dbReference>
<keyword evidence="8" id="KW-0324">Glycolysis</keyword>
<gene>
    <name evidence="11" type="ORF">GM658_05450</name>
</gene>
<comment type="similarity">
    <text evidence="9">Belongs to the phosphofructokinase type A (PFKA) family.</text>
</comment>
<comment type="caution">
    <text evidence="11">The sequence shown here is derived from an EMBL/GenBank/DDBJ whole genome shotgun (WGS) entry which is preliminary data.</text>
</comment>
<dbReference type="PIRSF" id="PIRSF000532">
    <property type="entry name" value="ATP_PFK_prok"/>
    <property type="match status" value="1"/>
</dbReference>
<organism evidence="11 12">
    <name type="scientific">Massilia eburnea</name>
    <dbReference type="NCBI Taxonomy" id="1776165"/>
    <lineage>
        <taxon>Bacteria</taxon>
        <taxon>Pseudomonadati</taxon>
        <taxon>Pseudomonadota</taxon>
        <taxon>Betaproteobacteria</taxon>
        <taxon>Burkholderiales</taxon>
        <taxon>Oxalobacteraceae</taxon>
        <taxon>Telluria group</taxon>
        <taxon>Massilia</taxon>
    </lineage>
</organism>
<evidence type="ECO:0000259" key="10">
    <source>
        <dbReference type="Pfam" id="PF00365"/>
    </source>
</evidence>
<keyword evidence="6 11" id="KW-0418">Kinase</keyword>
<keyword evidence="3" id="KW-0963">Cytoplasm</keyword>
<dbReference type="InterPro" id="IPR012003">
    <property type="entry name" value="ATP_PFK_prok-type"/>
</dbReference>
<accession>A0A6L6QCW1</accession>
<evidence type="ECO:0000256" key="4">
    <source>
        <dbReference type="ARBA" id="ARBA00022679"/>
    </source>
</evidence>
<evidence type="ECO:0000313" key="12">
    <source>
        <dbReference type="Proteomes" id="UP000472320"/>
    </source>
</evidence>
<dbReference type="PANTHER" id="PTHR13697">
    <property type="entry name" value="PHOSPHOFRUCTOKINASE"/>
    <property type="match status" value="1"/>
</dbReference>
<evidence type="ECO:0000256" key="7">
    <source>
        <dbReference type="ARBA" id="ARBA00022842"/>
    </source>
</evidence>
<evidence type="ECO:0000256" key="5">
    <source>
        <dbReference type="ARBA" id="ARBA00022723"/>
    </source>
</evidence>
<evidence type="ECO:0000256" key="9">
    <source>
        <dbReference type="ARBA" id="ARBA00038478"/>
    </source>
</evidence>
<dbReference type="GO" id="GO:0042802">
    <property type="term" value="F:identical protein binding"/>
    <property type="evidence" value="ECO:0007669"/>
    <property type="project" value="TreeGrafter"/>
</dbReference>
<dbReference type="NCBIfam" id="NF002872">
    <property type="entry name" value="PRK03202.1"/>
    <property type="match status" value="1"/>
</dbReference>
<dbReference type="RefSeq" id="WP_155452985.1">
    <property type="nucleotide sequence ID" value="NZ_WNKX01000003.1"/>
</dbReference>
<protein>
    <submittedName>
        <fullName evidence="11">ATP-dependent 6-phosphofructokinase</fullName>
        <ecNumber evidence="11">2.7.1.11</ecNumber>
    </submittedName>
</protein>
<dbReference type="InterPro" id="IPR015912">
    <property type="entry name" value="Phosphofructokinase_CS"/>
</dbReference>
<dbReference type="PROSITE" id="PS00433">
    <property type="entry name" value="PHOSPHOFRUCTOKINASE"/>
    <property type="match status" value="1"/>
</dbReference>
<dbReference type="SUPFAM" id="SSF53784">
    <property type="entry name" value="Phosphofructokinase"/>
    <property type="match status" value="1"/>
</dbReference>
<dbReference type="GO" id="GO:0048029">
    <property type="term" value="F:monosaccharide binding"/>
    <property type="evidence" value="ECO:0007669"/>
    <property type="project" value="TreeGrafter"/>
</dbReference>
<dbReference type="InterPro" id="IPR000023">
    <property type="entry name" value="Phosphofructokinase_dom"/>
</dbReference>
<dbReference type="GO" id="GO:0003872">
    <property type="term" value="F:6-phosphofructokinase activity"/>
    <property type="evidence" value="ECO:0007669"/>
    <property type="project" value="UniProtKB-EC"/>
</dbReference>
<dbReference type="InterPro" id="IPR035966">
    <property type="entry name" value="PKF_sf"/>
</dbReference>
<dbReference type="GO" id="GO:0005524">
    <property type="term" value="F:ATP binding"/>
    <property type="evidence" value="ECO:0007669"/>
    <property type="project" value="InterPro"/>
</dbReference>
<dbReference type="Proteomes" id="UP000472320">
    <property type="component" value="Unassembled WGS sequence"/>
</dbReference>
<proteinExistence type="inferred from homology"/>
<sequence>MKRIGVLTGGGDAPGLNAVIRGLTLALEGVEVLGIEDGYLGLIERRTRPLGRAAVAGIEADGGTMLGTTNRVSPLNYRDRDWSADVISYARELGLAGLVAIGGDGTMAIASALHMRGLPTLGLPKTIDNDIACVERSLGFDTAVATVTEALERSHTTGASHGRVMLVETMGRTAGWLALEAGLAGAADIILLPEIGFDLDAVAAVCSARTAHRGSALICVAEGAKPRGGEMTFRGVVPGAPEPQRLGGVAEKLATDLAARLQCEVRATVLGHVQRGGTPSPGDRLLGTLLGETGATMALADLWGSMVTFEGGRIGAVPLADVAGRTRRVPLSHHLLDCARHIGVSLGEADAMFAHQKIMAPTGAIL</sequence>
<dbReference type="EMBL" id="WNKX01000003">
    <property type="protein sequence ID" value="MTW10040.1"/>
    <property type="molecule type" value="Genomic_DNA"/>
</dbReference>
<evidence type="ECO:0000313" key="11">
    <source>
        <dbReference type="EMBL" id="MTW10040.1"/>
    </source>
</evidence>
<keyword evidence="12" id="KW-1185">Reference proteome</keyword>
<dbReference type="AlphaFoldDB" id="A0A6L6QCW1"/>
<dbReference type="Gene3D" id="3.40.50.450">
    <property type="match status" value="1"/>
</dbReference>
<dbReference type="OrthoDB" id="9802503at2"/>
<dbReference type="GO" id="GO:0061621">
    <property type="term" value="P:canonical glycolysis"/>
    <property type="evidence" value="ECO:0007669"/>
    <property type="project" value="TreeGrafter"/>
</dbReference>
<comment type="cofactor">
    <cofactor evidence="1">
        <name>Mg(2+)</name>
        <dbReference type="ChEBI" id="CHEBI:18420"/>
    </cofactor>
</comment>